<evidence type="ECO:0000256" key="2">
    <source>
        <dbReference type="ARBA" id="ARBA00007430"/>
    </source>
</evidence>
<feature type="transmembrane region" description="Helical" evidence="7">
    <location>
        <begin position="40"/>
        <end position="59"/>
    </location>
</feature>
<keyword evidence="4 7" id="KW-0812">Transmembrane</keyword>
<dbReference type="GO" id="GO:0005886">
    <property type="term" value="C:plasma membrane"/>
    <property type="evidence" value="ECO:0007669"/>
    <property type="project" value="UniProtKB-SubCell"/>
</dbReference>
<dbReference type="CDD" id="cd13127">
    <property type="entry name" value="MATE_tuaB_like"/>
    <property type="match status" value="1"/>
</dbReference>
<evidence type="ECO:0000256" key="4">
    <source>
        <dbReference type="ARBA" id="ARBA00022692"/>
    </source>
</evidence>
<keyword evidence="3" id="KW-1003">Cell membrane</keyword>
<dbReference type="PANTHER" id="PTHR30250">
    <property type="entry name" value="PST FAMILY PREDICTED COLANIC ACID TRANSPORTER"/>
    <property type="match status" value="1"/>
</dbReference>
<dbReference type="AlphaFoldDB" id="A0A5C4XR08"/>
<evidence type="ECO:0000256" key="1">
    <source>
        <dbReference type="ARBA" id="ARBA00004651"/>
    </source>
</evidence>
<feature type="transmembrane region" description="Helical" evidence="7">
    <location>
        <begin position="169"/>
        <end position="190"/>
    </location>
</feature>
<feature type="transmembrane region" description="Helical" evidence="7">
    <location>
        <begin position="12"/>
        <end position="34"/>
    </location>
</feature>
<feature type="transmembrane region" description="Helical" evidence="7">
    <location>
        <begin position="409"/>
        <end position="429"/>
    </location>
</feature>
<comment type="similarity">
    <text evidence="2">Belongs to the polysaccharide synthase family.</text>
</comment>
<dbReference type="InterPro" id="IPR050833">
    <property type="entry name" value="Poly_Biosynth_Transport"/>
</dbReference>
<reference evidence="8 9" key="1">
    <citation type="submission" date="2019-06" db="EMBL/GenBank/DDBJ databases">
        <title>The draft genome of Rhizobium smilacinae PTYR-5.</title>
        <authorList>
            <person name="Liu L."/>
            <person name="Li L."/>
            <person name="Zhang X."/>
        </authorList>
    </citation>
    <scope>NUCLEOTIDE SEQUENCE [LARGE SCALE GENOMIC DNA]</scope>
    <source>
        <strain evidence="8 9">PTYR-5</strain>
    </source>
</reference>
<keyword evidence="5 7" id="KW-1133">Transmembrane helix</keyword>
<feature type="transmembrane region" description="Helical" evidence="7">
    <location>
        <begin position="144"/>
        <end position="163"/>
    </location>
</feature>
<feature type="transmembrane region" description="Helical" evidence="7">
    <location>
        <begin position="321"/>
        <end position="344"/>
    </location>
</feature>
<sequence length="479" mass="52197">MLAFATLRGASWLIFSRLFGRLVDFLNLLILARLLVPADFGVTALAMALVLIIDSVLEVPVTQALVRLPTIDRQHLDTGFTLAVLRSIAVAVLTIGCAWPYSWINGDPELVPVVCILAIGTVVKGLYSPAMVYFARNIDFRPTFIAETTSKVCGLIAAIVIVYTEGGYWALVANYVVAASVTTIMSYVFARYRPSFSLQRLGDFAGFMGWFTASQVVSALNWQYDRLMIGAYVPKAMLGRYTVANDVSLIPTQSLIGPALQPLMSAFSKMSSDRGRVSLAFLKAIRIAMLICVPATLGIALTADLVTNLLLGPKWAEAAPYLALLSLSMLPVPYFQTLISLSLALDRPDVLFRINLIDFVLRTTAATIGFYFFSIEGVIFARLIMAAVMGTVYVFLLRRLLNLGLRRQVANLWKVGVAGAMMVVAVYWLRTQLAGLVIPDFAEMALIAAFGAASYGATLLALGLRLKLGGGRFELFDAR</sequence>
<feature type="transmembrane region" description="Helical" evidence="7">
    <location>
        <begin position="80"/>
        <end position="104"/>
    </location>
</feature>
<dbReference type="PANTHER" id="PTHR30250:SF10">
    <property type="entry name" value="LIPOPOLYSACCHARIDE BIOSYNTHESIS PROTEIN WZXC"/>
    <property type="match status" value="1"/>
</dbReference>
<evidence type="ECO:0000256" key="6">
    <source>
        <dbReference type="ARBA" id="ARBA00023136"/>
    </source>
</evidence>
<comment type="caution">
    <text evidence="8">The sequence shown here is derived from an EMBL/GenBank/DDBJ whole genome shotgun (WGS) entry which is preliminary data.</text>
</comment>
<evidence type="ECO:0000256" key="3">
    <source>
        <dbReference type="ARBA" id="ARBA00022475"/>
    </source>
</evidence>
<evidence type="ECO:0000313" key="9">
    <source>
        <dbReference type="Proteomes" id="UP000311605"/>
    </source>
</evidence>
<evidence type="ECO:0000256" key="7">
    <source>
        <dbReference type="SAM" id="Phobius"/>
    </source>
</evidence>
<feature type="transmembrane region" description="Helical" evidence="7">
    <location>
        <begin position="441"/>
        <end position="464"/>
    </location>
</feature>
<dbReference type="Pfam" id="PF13440">
    <property type="entry name" value="Polysacc_synt_3"/>
    <property type="match status" value="1"/>
</dbReference>
<dbReference type="RefSeq" id="WP_139674375.1">
    <property type="nucleotide sequence ID" value="NZ_VDMN01000001.1"/>
</dbReference>
<name>A0A5C4XR08_9HYPH</name>
<proteinExistence type="inferred from homology"/>
<dbReference type="OrthoDB" id="7605542at2"/>
<feature type="transmembrane region" description="Helical" evidence="7">
    <location>
        <begin position="279"/>
        <end position="301"/>
    </location>
</feature>
<organism evidence="8 9">
    <name type="scientific">Aliirhizobium smilacinae</name>
    <dbReference type="NCBI Taxonomy" id="1395944"/>
    <lineage>
        <taxon>Bacteria</taxon>
        <taxon>Pseudomonadati</taxon>
        <taxon>Pseudomonadota</taxon>
        <taxon>Alphaproteobacteria</taxon>
        <taxon>Hyphomicrobiales</taxon>
        <taxon>Rhizobiaceae</taxon>
        <taxon>Aliirhizobium</taxon>
    </lineage>
</organism>
<feature type="transmembrane region" description="Helical" evidence="7">
    <location>
        <begin position="356"/>
        <end position="373"/>
    </location>
</feature>
<protein>
    <submittedName>
        <fullName evidence="8">Lipopolysaccharide biosynthesis protein</fullName>
    </submittedName>
</protein>
<feature type="transmembrane region" description="Helical" evidence="7">
    <location>
        <begin position="379"/>
        <end position="397"/>
    </location>
</feature>
<gene>
    <name evidence="8" type="ORF">FHP24_06240</name>
</gene>
<accession>A0A5C4XR08</accession>
<keyword evidence="9" id="KW-1185">Reference proteome</keyword>
<keyword evidence="6 7" id="KW-0472">Membrane</keyword>
<feature type="transmembrane region" description="Helical" evidence="7">
    <location>
        <begin position="110"/>
        <end position="132"/>
    </location>
</feature>
<comment type="subcellular location">
    <subcellularLocation>
        <location evidence="1">Cell membrane</location>
        <topology evidence="1">Multi-pass membrane protein</topology>
    </subcellularLocation>
</comment>
<evidence type="ECO:0000313" key="8">
    <source>
        <dbReference type="EMBL" id="TNM65832.1"/>
    </source>
</evidence>
<dbReference type="Proteomes" id="UP000311605">
    <property type="component" value="Unassembled WGS sequence"/>
</dbReference>
<evidence type="ECO:0000256" key="5">
    <source>
        <dbReference type="ARBA" id="ARBA00022989"/>
    </source>
</evidence>
<dbReference type="EMBL" id="VDMN01000001">
    <property type="protein sequence ID" value="TNM65832.1"/>
    <property type="molecule type" value="Genomic_DNA"/>
</dbReference>